<dbReference type="Pfam" id="PF00067">
    <property type="entry name" value="p450"/>
    <property type="match status" value="1"/>
</dbReference>
<dbReference type="GO" id="GO:0020037">
    <property type="term" value="F:heme binding"/>
    <property type="evidence" value="ECO:0007669"/>
    <property type="project" value="InterPro"/>
</dbReference>
<dbReference type="GO" id="GO:0005506">
    <property type="term" value="F:iron ion binding"/>
    <property type="evidence" value="ECO:0007669"/>
    <property type="project" value="InterPro"/>
</dbReference>
<evidence type="ECO:0000313" key="1">
    <source>
        <dbReference type="EnsemblPlants" id="Solyc02g090265.1.1"/>
    </source>
</evidence>
<proteinExistence type="predicted"/>
<dbReference type="Gramene" id="Solyc02g090265.1.1">
    <property type="protein sequence ID" value="Solyc02g090265.1.1"/>
    <property type="gene ID" value="Solyc02g090265.1"/>
</dbReference>
<sequence>MDYVVIVGGLLLVRTLFQCIRWVAISKRGNKKFPPGPILLPLIGNLHNIFGDQPHKSLARLAQIYGLMMSLRMGQSVAKQVLQKQELAFSSRTIPDAIRTNNHHNLSVVFLPICSRWRKKNAFYPILEALILPNYTSLVSKFDFICWSLCCNPRVPKDARFYWLLPQTGESVNIGQAAFETMVNLLSNTIFSKDVVDP</sequence>
<dbReference type="EnsemblPlants" id="Solyc02g090265.1.1">
    <property type="protein sequence ID" value="Solyc02g090265.1.1"/>
    <property type="gene ID" value="Solyc02g090265.1"/>
</dbReference>
<dbReference type="OMA" id="QTHHTIK"/>
<dbReference type="Proteomes" id="UP000004994">
    <property type="component" value="Chromosome 2"/>
</dbReference>
<dbReference type="Gene3D" id="1.10.630.10">
    <property type="entry name" value="Cytochrome P450"/>
    <property type="match status" value="1"/>
</dbReference>
<reference evidence="1" key="1">
    <citation type="journal article" date="2012" name="Nature">
        <title>The tomato genome sequence provides insights into fleshy fruit evolution.</title>
        <authorList>
            <consortium name="Tomato Genome Consortium"/>
        </authorList>
    </citation>
    <scope>NUCLEOTIDE SEQUENCE [LARGE SCALE GENOMIC DNA]</scope>
    <source>
        <strain evidence="1">cv. Heinz 1706</strain>
    </source>
</reference>
<dbReference type="STRING" id="4081.A0A3Q7FBM7"/>
<dbReference type="PANTHER" id="PTHR24299">
    <property type="entry name" value="CYTOCHROME P450 FAMILY 1"/>
    <property type="match status" value="1"/>
</dbReference>
<dbReference type="GO" id="GO:0016705">
    <property type="term" value="F:oxidoreductase activity, acting on paired donors, with incorporation or reduction of molecular oxygen"/>
    <property type="evidence" value="ECO:0007669"/>
    <property type="project" value="InterPro"/>
</dbReference>
<organism evidence="1">
    <name type="scientific">Solanum lycopersicum</name>
    <name type="common">Tomato</name>
    <name type="synonym">Lycopersicon esculentum</name>
    <dbReference type="NCBI Taxonomy" id="4081"/>
    <lineage>
        <taxon>Eukaryota</taxon>
        <taxon>Viridiplantae</taxon>
        <taxon>Streptophyta</taxon>
        <taxon>Embryophyta</taxon>
        <taxon>Tracheophyta</taxon>
        <taxon>Spermatophyta</taxon>
        <taxon>Magnoliopsida</taxon>
        <taxon>eudicotyledons</taxon>
        <taxon>Gunneridae</taxon>
        <taxon>Pentapetalae</taxon>
        <taxon>asterids</taxon>
        <taxon>lamiids</taxon>
        <taxon>Solanales</taxon>
        <taxon>Solanaceae</taxon>
        <taxon>Solanoideae</taxon>
        <taxon>Solaneae</taxon>
        <taxon>Solanum</taxon>
        <taxon>Solanum subgen. Lycopersicon</taxon>
    </lineage>
</organism>
<dbReference type="PANTHER" id="PTHR24299:SF59">
    <property type="entry name" value="CYTOCHROME P450 SUPERFAMILY PROTEIN"/>
    <property type="match status" value="1"/>
</dbReference>
<protein>
    <submittedName>
        <fullName evidence="1">Uncharacterized protein</fullName>
    </submittedName>
</protein>
<dbReference type="InParanoid" id="A0A3Q7FBM7"/>
<reference evidence="1" key="2">
    <citation type="submission" date="2019-01" db="UniProtKB">
        <authorList>
            <consortium name="EnsemblPlants"/>
        </authorList>
    </citation>
    <scope>IDENTIFICATION</scope>
    <source>
        <strain evidence="1">cv. Heinz 1706</strain>
    </source>
</reference>
<dbReference type="GO" id="GO:0004497">
    <property type="term" value="F:monooxygenase activity"/>
    <property type="evidence" value="ECO:0007669"/>
    <property type="project" value="InterPro"/>
</dbReference>
<dbReference type="InterPro" id="IPR001128">
    <property type="entry name" value="Cyt_P450"/>
</dbReference>
<keyword evidence="2" id="KW-1185">Reference proteome</keyword>
<dbReference type="InterPro" id="IPR036396">
    <property type="entry name" value="Cyt_P450_sf"/>
</dbReference>
<dbReference type="AlphaFoldDB" id="A0A3Q7FBM7"/>
<name>A0A3Q7FBM7_SOLLC</name>
<dbReference type="SUPFAM" id="SSF48264">
    <property type="entry name" value="Cytochrome P450"/>
    <property type="match status" value="1"/>
</dbReference>
<evidence type="ECO:0000313" key="2">
    <source>
        <dbReference type="Proteomes" id="UP000004994"/>
    </source>
</evidence>
<accession>A0A3Q7FBM7</accession>